<comment type="cofactor">
    <cofactor evidence="1">
        <name>Mg(2+)</name>
        <dbReference type="ChEBI" id="CHEBI:18420"/>
    </cofactor>
</comment>
<dbReference type="Proteomes" id="UP000228859">
    <property type="component" value="Unassembled WGS sequence"/>
</dbReference>
<accession>A0A2D3WNW9</accession>
<dbReference type="InterPro" id="IPR050556">
    <property type="entry name" value="Type_II_TA_system_RNase"/>
</dbReference>
<keyword evidence="3" id="KW-0540">Nuclease</keyword>
<dbReference type="SUPFAM" id="SSF88723">
    <property type="entry name" value="PIN domain-like"/>
    <property type="match status" value="1"/>
</dbReference>
<dbReference type="EMBL" id="DLUI01000052">
    <property type="protein sequence ID" value="DAB38949.1"/>
    <property type="molecule type" value="Genomic_DNA"/>
</dbReference>
<dbReference type="Gene3D" id="3.40.50.1010">
    <property type="entry name" value="5'-nuclease"/>
    <property type="match status" value="1"/>
</dbReference>
<feature type="domain" description="PIN" evidence="8">
    <location>
        <begin position="3"/>
        <end position="120"/>
    </location>
</feature>
<keyword evidence="6" id="KW-0460">Magnesium</keyword>
<evidence type="ECO:0000256" key="6">
    <source>
        <dbReference type="ARBA" id="ARBA00022842"/>
    </source>
</evidence>
<keyword evidence="4" id="KW-0479">Metal-binding</keyword>
<dbReference type="GO" id="GO:0016787">
    <property type="term" value="F:hydrolase activity"/>
    <property type="evidence" value="ECO:0007669"/>
    <property type="project" value="UniProtKB-KW"/>
</dbReference>
<reference evidence="9 10" key="1">
    <citation type="journal article" date="2017" name="Front. Microbiol.">
        <title>Comparative Genomic Analysis of the Class Epsilonproteobacteria and Proposed Reclassification to Epsilonbacteraeota (phyl. nov.).</title>
        <authorList>
            <person name="Waite D.W."/>
            <person name="Vanwonterghem I."/>
            <person name="Rinke C."/>
            <person name="Parks D.H."/>
            <person name="Zhang Y."/>
            <person name="Takai K."/>
            <person name="Sievert S.M."/>
            <person name="Simon J."/>
            <person name="Campbell B.J."/>
            <person name="Hanson T.E."/>
            <person name="Woyke T."/>
            <person name="Klotz M.G."/>
            <person name="Hugenholtz P."/>
        </authorList>
    </citation>
    <scope>NUCLEOTIDE SEQUENCE [LARGE SCALE GENOMIC DNA]</scope>
    <source>
        <strain evidence="9">UBA12443</strain>
    </source>
</reference>
<keyword evidence="2" id="KW-1277">Toxin-antitoxin system</keyword>
<dbReference type="InterPro" id="IPR029060">
    <property type="entry name" value="PIN-like_dom_sf"/>
</dbReference>
<evidence type="ECO:0000256" key="1">
    <source>
        <dbReference type="ARBA" id="ARBA00001946"/>
    </source>
</evidence>
<dbReference type="AlphaFoldDB" id="A0A2D3WNW9"/>
<dbReference type="CDD" id="cd18746">
    <property type="entry name" value="PIN_VapC4-5_FitB-like"/>
    <property type="match status" value="1"/>
</dbReference>
<protein>
    <submittedName>
        <fullName evidence="9">VapC toxin family PIN domain ribonuclease</fullName>
    </submittedName>
</protein>
<dbReference type="PANTHER" id="PTHR33653">
    <property type="entry name" value="RIBONUCLEASE VAPC2"/>
    <property type="match status" value="1"/>
</dbReference>
<dbReference type="InterPro" id="IPR002716">
    <property type="entry name" value="PIN_dom"/>
</dbReference>
<comment type="caution">
    <text evidence="9">The sequence shown here is derived from an EMBL/GenBank/DDBJ whole genome shotgun (WGS) entry which is preliminary data.</text>
</comment>
<keyword evidence="5" id="KW-0378">Hydrolase</keyword>
<evidence type="ECO:0000259" key="8">
    <source>
        <dbReference type="Pfam" id="PF01850"/>
    </source>
</evidence>
<sequence>MGYLIDTNVLSELRKKQNADANVIEWFSGVDGVECYVSVLTLGEILNGIQRLREKNPVAAESLNKWLDTLTQNFQDRVLPITSDIALKWGEITAPVSLPVVDSLIASTAMVHDLTLVTRNIKDVEKTGAKLLNPFVR</sequence>
<organism evidence="9 10">
    <name type="scientific">Sulfuricurvum kujiense</name>
    <dbReference type="NCBI Taxonomy" id="148813"/>
    <lineage>
        <taxon>Bacteria</taxon>
        <taxon>Pseudomonadati</taxon>
        <taxon>Campylobacterota</taxon>
        <taxon>Epsilonproteobacteria</taxon>
        <taxon>Campylobacterales</taxon>
        <taxon>Sulfurimonadaceae</taxon>
        <taxon>Sulfuricurvum</taxon>
    </lineage>
</organism>
<dbReference type="GO" id="GO:0046872">
    <property type="term" value="F:metal ion binding"/>
    <property type="evidence" value="ECO:0007669"/>
    <property type="project" value="UniProtKB-KW"/>
</dbReference>
<dbReference type="GO" id="GO:0004518">
    <property type="term" value="F:nuclease activity"/>
    <property type="evidence" value="ECO:0007669"/>
    <property type="project" value="UniProtKB-KW"/>
</dbReference>
<evidence type="ECO:0000256" key="3">
    <source>
        <dbReference type="ARBA" id="ARBA00022722"/>
    </source>
</evidence>
<name>A0A2D3WNW9_9BACT</name>
<dbReference type="PANTHER" id="PTHR33653:SF1">
    <property type="entry name" value="RIBONUCLEASE VAPC2"/>
    <property type="match status" value="1"/>
</dbReference>
<dbReference type="Pfam" id="PF01850">
    <property type="entry name" value="PIN"/>
    <property type="match status" value="1"/>
</dbReference>
<dbReference type="RefSeq" id="WP_303662884.1">
    <property type="nucleotide sequence ID" value="NZ_DLUI01000052.1"/>
</dbReference>
<evidence type="ECO:0000313" key="10">
    <source>
        <dbReference type="Proteomes" id="UP000228859"/>
    </source>
</evidence>
<evidence type="ECO:0000313" key="9">
    <source>
        <dbReference type="EMBL" id="DAB38949.1"/>
    </source>
</evidence>
<proteinExistence type="inferred from homology"/>
<evidence type="ECO:0000256" key="2">
    <source>
        <dbReference type="ARBA" id="ARBA00022649"/>
    </source>
</evidence>
<evidence type="ECO:0000256" key="7">
    <source>
        <dbReference type="ARBA" id="ARBA00038093"/>
    </source>
</evidence>
<evidence type="ECO:0000256" key="4">
    <source>
        <dbReference type="ARBA" id="ARBA00022723"/>
    </source>
</evidence>
<comment type="similarity">
    <text evidence="7">Belongs to the PINc/VapC protein family.</text>
</comment>
<evidence type="ECO:0000256" key="5">
    <source>
        <dbReference type="ARBA" id="ARBA00022801"/>
    </source>
</evidence>
<gene>
    <name evidence="9" type="ORF">CFH83_03345</name>
</gene>